<dbReference type="GO" id="GO:0005737">
    <property type="term" value="C:cytoplasm"/>
    <property type="evidence" value="ECO:0007669"/>
    <property type="project" value="TreeGrafter"/>
</dbReference>
<evidence type="ECO:0000313" key="5">
    <source>
        <dbReference type="Proteomes" id="UP000179769"/>
    </source>
</evidence>
<dbReference type="InterPro" id="IPR027417">
    <property type="entry name" value="P-loop_NTPase"/>
</dbReference>
<dbReference type="PROSITE" id="PS00622">
    <property type="entry name" value="HTH_LUXR_1"/>
    <property type="match status" value="1"/>
</dbReference>
<dbReference type="InterPro" id="IPR000792">
    <property type="entry name" value="Tscrpt_reg_LuxR_C"/>
</dbReference>
<dbReference type="Proteomes" id="UP000179769">
    <property type="component" value="Unassembled WGS sequence"/>
</dbReference>
<dbReference type="PROSITE" id="PS50043">
    <property type="entry name" value="HTH_LUXR_2"/>
    <property type="match status" value="1"/>
</dbReference>
<dbReference type="OrthoDB" id="3178131at2"/>
<gene>
    <name evidence="4" type="ORF">BBK14_28055</name>
</gene>
<dbReference type="CDD" id="cd06170">
    <property type="entry name" value="LuxR_C_like"/>
    <property type="match status" value="1"/>
</dbReference>
<dbReference type="GO" id="GO:0006355">
    <property type="term" value="P:regulation of DNA-templated transcription"/>
    <property type="evidence" value="ECO:0007669"/>
    <property type="project" value="InterPro"/>
</dbReference>
<protein>
    <submittedName>
        <fullName evidence="4">LuxR family transcriptional regulator</fullName>
    </submittedName>
</protein>
<dbReference type="PANTHER" id="PTHR16305">
    <property type="entry name" value="TESTICULAR SOLUBLE ADENYLYL CYCLASE"/>
    <property type="match status" value="1"/>
</dbReference>
<evidence type="ECO:0000256" key="2">
    <source>
        <dbReference type="ARBA" id="ARBA00022840"/>
    </source>
</evidence>
<dbReference type="GO" id="GO:0005524">
    <property type="term" value="F:ATP binding"/>
    <property type="evidence" value="ECO:0007669"/>
    <property type="project" value="UniProtKB-KW"/>
</dbReference>
<dbReference type="AlphaFoldDB" id="A0A1S1PFE8"/>
<reference evidence="5" key="1">
    <citation type="submission" date="2016-07" db="EMBL/GenBank/DDBJ databases">
        <title>Frankia sp. NRRL B-16219 Genome sequencing.</title>
        <authorList>
            <person name="Ghodhbane-Gtari F."/>
            <person name="Swanson E."/>
            <person name="Gueddou A."/>
            <person name="Louati M."/>
            <person name="Nouioui I."/>
            <person name="Hezbri K."/>
            <person name="Abebe-Akele F."/>
            <person name="Simpson S."/>
            <person name="Morris K."/>
            <person name="Thomas K."/>
            <person name="Gtari M."/>
            <person name="Tisa L.S."/>
        </authorList>
    </citation>
    <scope>NUCLEOTIDE SEQUENCE [LARGE SCALE GENOMIC DNA]</scope>
    <source>
        <strain evidence="5">NRRL B-16219</strain>
    </source>
</reference>
<organism evidence="4 5">
    <name type="scientific">Parafrankia soli</name>
    <dbReference type="NCBI Taxonomy" id="2599596"/>
    <lineage>
        <taxon>Bacteria</taxon>
        <taxon>Bacillati</taxon>
        <taxon>Actinomycetota</taxon>
        <taxon>Actinomycetes</taxon>
        <taxon>Frankiales</taxon>
        <taxon>Frankiaceae</taxon>
        <taxon>Parafrankia</taxon>
    </lineage>
</organism>
<dbReference type="GO" id="GO:0004016">
    <property type="term" value="F:adenylate cyclase activity"/>
    <property type="evidence" value="ECO:0007669"/>
    <property type="project" value="TreeGrafter"/>
</dbReference>
<evidence type="ECO:0000256" key="1">
    <source>
        <dbReference type="ARBA" id="ARBA00022741"/>
    </source>
</evidence>
<keyword evidence="5" id="KW-1185">Reference proteome</keyword>
<dbReference type="InterPro" id="IPR041664">
    <property type="entry name" value="AAA_16"/>
</dbReference>
<name>A0A1S1PFE8_9ACTN</name>
<evidence type="ECO:0000259" key="3">
    <source>
        <dbReference type="PROSITE" id="PS50043"/>
    </source>
</evidence>
<dbReference type="Pfam" id="PF13191">
    <property type="entry name" value="AAA_16"/>
    <property type="match status" value="1"/>
</dbReference>
<dbReference type="InterPro" id="IPR016032">
    <property type="entry name" value="Sig_transdc_resp-reg_C-effctor"/>
</dbReference>
<dbReference type="PRINTS" id="PR00038">
    <property type="entry name" value="HTHLUXR"/>
</dbReference>
<dbReference type="GO" id="GO:0003677">
    <property type="term" value="F:DNA binding"/>
    <property type="evidence" value="ECO:0007669"/>
    <property type="project" value="InterPro"/>
</dbReference>
<dbReference type="Gene3D" id="1.10.10.10">
    <property type="entry name" value="Winged helix-like DNA-binding domain superfamily/Winged helix DNA-binding domain"/>
    <property type="match status" value="1"/>
</dbReference>
<proteinExistence type="predicted"/>
<dbReference type="InterPro" id="IPR036388">
    <property type="entry name" value="WH-like_DNA-bd_sf"/>
</dbReference>
<dbReference type="RefSeq" id="WP_071066768.1">
    <property type="nucleotide sequence ID" value="NZ_MAXA01000265.1"/>
</dbReference>
<keyword evidence="1" id="KW-0547">Nucleotide-binding</keyword>
<keyword evidence="2" id="KW-0067">ATP-binding</keyword>
<dbReference type="Pfam" id="PF00196">
    <property type="entry name" value="GerE"/>
    <property type="match status" value="1"/>
</dbReference>
<dbReference type="SUPFAM" id="SSF52540">
    <property type="entry name" value="P-loop containing nucleoside triphosphate hydrolases"/>
    <property type="match status" value="1"/>
</dbReference>
<accession>A0A1S1PFE8</accession>
<dbReference type="SMART" id="SM00421">
    <property type="entry name" value="HTH_LUXR"/>
    <property type="match status" value="1"/>
</dbReference>
<dbReference type="Gene3D" id="1.25.40.10">
    <property type="entry name" value="Tetratricopeptide repeat domain"/>
    <property type="match status" value="1"/>
</dbReference>
<dbReference type="EMBL" id="MAXA01000265">
    <property type="protein sequence ID" value="OHV20410.1"/>
    <property type="molecule type" value="Genomic_DNA"/>
</dbReference>
<sequence length="994" mass="104590">MALVERDDILRQLDLLLAECTAGSGRVVLIDGPVGTGKTELIRYCGARAAGSGVTVRAATCARAEHVLPLGVVGQLLRGLPAGDGETGAGTVCTGPDGAADPDTARGTDTLCEEATQDGCRGREARADGAGRAARIAELLDVGAAIAGRLGRDPDRELAQIHQELTLLILDLSKRGPVLLCIDDVQYADVPSLHFLLHLVRRLGSARIAVLLAGDLASHPLDLPFRAELVRAPEFRSLRVGPLSPAGSRDLLAAATPVTPAPSVPDPYQVTGGNPLLLTALVQDDRGFGQPGPEVFGLALLSCLHRGEPVAVQVARALAVLETPVPDGVVAPDTATLAGMIGADVPAAARALDAMNAAGLLDDGRFRHKVARDAVLGDLTASERTDLHRRAARLRHQQGAPAATVAAHLVEGNDVQPPWGTGVLVEAAEQALLDGRPERAAACLRLAARSAAGERERAAIRARLAHAEWQTSPAAAARHLSPLVSAAHAGLLEQRTNAALVRQLLWHGRSAEAEDLLARMRAVAQAEPEDDAAEVHDLEVWLATVHPPLARRRRGPAAGSAVPAAPAADSWLRSAALLADAMAAGGHRTGREPGPSGITGAGVAGTGPVGSGLVGADRAESALRDLHLARADPWAGEVALLALLLLTRAPRMDAAVAWCERVLADPDLEDQTARAMATAVRGALALEQGDLAVAADHARAALRRLPAKAWGVAIGLPLGTLVLAATRTGDLEEAARQLVQTVPEEMVASRYGLDYLHARGHYHLAANHAHAALADFLACGDLIRGWGLDAAALVPWRIGAAEAWLRLGNVDQARQLAQEQLGRPGATRVRGLALRLLAAASPPGRRLQPLTEALELLEATGDRLGQAYVLADLSRVHDHLDQRRRARLLLRRALHIATMCGARPLAQELLAISGDGRAVFGLGADQEMITGLTDSERRVASLAVMGYTNREIALRLYVTPSTVEQHLTRVYRKLNVKRRQDLPADLWTDATHTG</sequence>
<feature type="domain" description="HTH luxR-type" evidence="3">
    <location>
        <begin position="925"/>
        <end position="990"/>
    </location>
</feature>
<comment type="caution">
    <text evidence="4">The sequence shown here is derived from an EMBL/GenBank/DDBJ whole genome shotgun (WGS) entry which is preliminary data.</text>
</comment>
<dbReference type="SUPFAM" id="SSF46894">
    <property type="entry name" value="C-terminal effector domain of the bipartite response regulators"/>
    <property type="match status" value="1"/>
</dbReference>
<dbReference type="InterPro" id="IPR011990">
    <property type="entry name" value="TPR-like_helical_dom_sf"/>
</dbReference>
<dbReference type="PANTHER" id="PTHR16305:SF35">
    <property type="entry name" value="TRANSCRIPTIONAL ACTIVATOR DOMAIN"/>
    <property type="match status" value="1"/>
</dbReference>
<evidence type="ECO:0000313" key="4">
    <source>
        <dbReference type="EMBL" id="OHV20410.1"/>
    </source>
</evidence>